<dbReference type="RefSeq" id="WP_092057463.1">
    <property type="nucleotide sequence ID" value="NZ_FOJJ01000034.1"/>
</dbReference>
<sequence length="396" mass="46005">MQAPLSKSRKYRFPLRSGNRCAMLVDGQAFFGAMLESIDTARRYIFLEMYLVESGQVADRFITALIMARGRGVEVYLLLDAFGSYYLHRRDRARLTAAGVHLALYNALRLTGGRRNLFRNHRKLLLVDGEIAYTGGTGITDAFDSELDPDRYWHEGMLAIHGPCVADWHALFVETWRRWAKIPMAEISPPATVPLAEGFPGRVAVHGHNLASSEIMRSYLRHIAKSRRRVWLATAYFIPPWKLRRALRRAALRGIDVRLLLPGPHSDHPEVRHIGSRYYERLLRDGVRIFEYQPRFIHAKAMLCDNWLSIGSSNADRWNYRWNLEANQEIRSPALGETVAALFQENFSESVEIRAADWRRRSWGRRLREWFWGELARFFLWLGDRSRGRRGPRDRP</sequence>
<proteinExistence type="predicted"/>
<organism evidence="2 3">
    <name type="scientific">Trichloromonas acetexigens</name>
    <dbReference type="NCBI Taxonomy" id="38815"/>
    <lineage>
        <taxon>Bacteria</taxon>
        <taxon>Pseudomonadati</taxon>
        <taxon>Thermodesulfobacteriota</taxon>
        <taxon>Desulfuromonadia</taxon>
        <taxon>Desulfuromonadales</taxon>
        <taxon>Trichloromonadaceae</taxon>
        <taxon>Trichloromonas</taxon>
    </lineage>
</organism>
<dbReference type="GO" id="GO:0016020">
    <property type="term" value="C:membrane"/>
    <property type="evidence" value="ECO:0007669"/>
    <property type="project" value="TreeGrafter"/>
</dbReference>
<name>A0A550JGV9_9BACT</name>
<evidence type="ECO:0000313" key="3">
    <source>
        <dbReference type="Proteomes" id="UP000317155"/>
    </source>
</evidence>
<dbReference type="GO" id="GO:0032049">
    <property type="term" value="P:cardiolipin biosynthetic process"/>
    <property type="evidence" value="ECO:0007669"/>
    <property type="project" value="UniProtKB-ARBA"/>
</dbReference>
<reference evidence="2 3" key="1">
    <citation type="submission" date="2019-07" db="EMBL/GenBank/DDBJ databases">
        <title>Insights of Desulfuromonas acetexigens electromicrobiology.</title>
        <authorList>
            <person name="Katuri K."/>
            <person name="Sapireddy V."/>
            <person name="Shaw D.R."/>
            <person name="Saikaly P."/>
        </authorList>
    </citation>
    <scope>NUCLEOTIDE SEQUENCE [LARGE SCALE GENOMIC DNA]</scope>
    <source>
        <strain evidence="2 3">2873</strain>
    </source>
</reference>
<dbReference type="PANTHER" id="PTHR21248:SF23">
    <property type="entry name" value="CARDIOLIPIN SYNTHASE B"/>
    <property type="match status" value="1"/>
</dbReference>
<keyword evidence="3" id="KW-1185">Reference proteome</keyword>
<comment type="caution">
    <text evidence="2">The sequence shown here is derived from an EMBL/GenBank/DDBJ whole genome shotgun (WGS) entry which is preliminary data.</text>
</comment>
<dbReference type="EMBL" id="VJVV01000004">
    <property type="protein sequence ID" value="TRO82413.1"/>
    <property type="molecule type" value="Genomic_DNA"/>
</dbReference>
<dbReference type="CDD" id="cd09110">
    <property type="entry name" value="PLDc_CLS_1"/>
    <property type="match status" value="1"/>
</dbReference>
<dbReference type="PROSITE" id="PS50035">
    <property type="entry name" value="PLD"/>
    <property type="match status" value="1"/>
</dbReference>
<evidence type="ECO:0000259" key="1">
    <source>
        <dbReference type="PROSITE" id="PS50035"/>
    </source>
</evidence>
<protein>
    <submittedName>
        <fullName evidence="2">Phosphatidylserine/phosphatidylglycerophosphate/ cardiolipin synthase family protein</fullName>
    </submittedName>
</protein>
<dbReference type="SMART" id="SM00155">
    <property type="entry name" value="PLDc"/>
    <property type="match status" value="2"/>
</dbReference>
<dbReference type="InterPro" id="IPR001736">
    <property type="entry name" value="PLipase_D/transphosphatidylase"/>
</dbReference>
<dbReference type="Proteomes" id="UP000317155">
    <property type="component" value="Unassembled WGS sequence"/>
</dbReference>
<accession>A0A550JGV9</accession>
<dbReference type="Pfam" id="PF13091">
    <property type="entry name" value="PLDc_2"/>
    <property type="match status" value="2"/>
</dbReference>
<gene>
    <name evidence="2" type="ORF">FL622_07500</name>
</gene>
<dbReference type="SUPFAM" id="SSF56024">
    <property type="entry name" value="Phospholipase D/nuclease"/>
    <property type="match status" value="2"/>
</dbReference>
<dbReference type="OrthoDB" id="9762009at2"/>
<evidence type="ECO:0000313" key="2">
    <source>
        <dbReference type="EMBL" id="TRO82413.1"/>
    </source>
</evidence>
<feature type="domain" description="PLD phosphodiesterase" evidence="1">
    <location>
        <begin position="116"/>
        <end position="143"/>
    </location>
</feature>
<dbReference type="AlphaFoldDB" id="A0A550JGV9"/>
<dbReference type="InterPro" id="IPR025202">
    <property type="entry name" value="PLD-like_dom"/>
</dbReference>
<dbReference type="GO" id="GO:0008808">
    <property type="term" value="F:cardiolipin synthase activity"/>
    <property type="evidence" value="ECO:0007669"/>
    <property type="project" value="TreeGrafter"/>
</dbReference>
<dbReference type="PANTHER" id="PTHR21248">
    <property type="entry name" value="CARDIOLIPIN SYNTHASE"/>
    <property type="match status" value="1"/>
</dbReference>
<dbReference type="Gene3D" id="3.30.870.10">
    <property type="entry name" value="Endonuclease Chain A"/>
    <property type="match status" value="2"/>
</dbReference>